<sequence>MSFYFFPKFTFCISCIS</sequence>
<dbReference type="EMBL" id="GGEC01079012">
    <property type="protein sequence ID" value="MBX59496.1"/>
    <property type="molecule type" value="Transcribed_RNA"/>
</dbReference>
<protein>
    <submittedName>
        <fullName evidence="1">Uncharacterized protein</fullName>
    </submittedName>
</protein>
<dbReference type="AlphaFoldDB" id="A0A2P2PXM6"/>
<reference evidence="1" key="1">
    <citation type="submission" date="2018-02" db="EMBL/GenBank/DDBJ databases">
        <title>Rhizophora mucronata_Transcriptome.</title>
        <authorList>
            <person name="Meera S.P."/>
            <person name="Sreeshan A."/>
            <person name="Augustine A."/>
        </authorList>
    </citation>
    <scope>NUCLEOTIDE SEQUENCE</scope>
    <source>
        <tissue evidence="1">Leaf</tissue>
    </source>
</reference>
<organism evidence="1">
    <name type="scientific">Rhizophora mucronata</name>
    <name type="common">Asiatic mangrove</name>
    <dbReference type="NCBI Taxonomy" id="61149"/>
    <lineage>
        <taxon>Eukaryota</taxon>
        <taxon>Viridiplantae</taxon>
        <taxon>Streptophyta</taxon>
        <taxon>Embryophyta</taxon>
        <taxon>Tracheophyta</taxon>
        <taxon>Spermatophyta</taxon>
        <taxon>Magnoliopsida</taxon>
        <taxon>eudicotyledons</taxon>
        <taxon>Gunneridae</taxon>
        <taxon>Pentapetalae</taxon>
        <taxon>rosids</taxon>
        <taxon>fabids</taxon>
        <taxon>Malpighiales</taxon>
        <taxon>Rhizophoraceae</taxon>
        <taxon>Rhizophora</taxon>
    </lineage>
</organism>
<evidence type="ECO:0000313" key="1">
    <source>
        <dbReference type="EMBL" id="MBX59496.1"/>
    </source>
</evidence>
<accession>A0A2P2PXM6</accession>
<proteinExistence type="predicted"/>
<name>A0A2P2PXM6_RHIMU</name>